<evidence type="ECO:0000313" key="4">
    <source>
        <dbReference type="RefSeq" id="XP_017880101.1"/>
    </source>
</evidence>
<accession>A0AAJ7IZ33</accession>
<dbReference type="InterPro" id="IPR019510">
    <property type="entry name" value="AKAP7-like_phosphoesterase"/>
</dbReference>
<dbReference type="SMART" id="SM00322">
    <property type="entry name" value="KH"/>
    <property type="match status" value="1"/>
</dbReference>
<dbReference type="Gene3D" id="3.90.1140.10">
    <property type="entry name" value="Cyclic phosphodiesterase"/>
    <property type="match status" value="1"/>
</dbReference>
<sequence length="359" mass="40709">MDILQPELIWVDGRCYRVYENVKRVQDACNLSPYVEDDDQTACNDSEEEYDSGIDIVPHGSRYKHTFSVARVLFRSIIGAKGAVHKKLEAETKTQIKIPKIGEDGDIVIIGSDHRAIKKARTRINLIIETARKRLPKTHFVSIPLNEGQIIMNFNMFKNDVLSDPAKIPKGVDEMIFQKPSKLHLTIGVLTLLDAAEINKAVEALDFCKKHIVKPAIEKYGEIPIRLKGTEIMNDDPSEARVLYAEVEDQNEILQNIADEILYHYDSIGLLEQREKKVKLHVTLMKTSYKLSNENLKKDGNGSPTKTKLTFDARDILEAHKDTIFGETTVKQIHLSQRHTISSNGYYQATAKINVHDGF</sequence>
<dbReference type="Gene3D" id="3.30.1370.10">
    <property type="entry name" value="K Homology domain, type 1"/>
    <property type="match status" value="1"/>
</dbReference>
<dbReference type="AlphaFoldDB" id="A0AAJ7IZ33"/>
<gene>
    <name evidence="4" type="primary">LOC108624964</name>
</gene>
<dbReference type="Pfam" id="PF10469">
    <property type="entry name" value="AKAP7_NLS"/>
    <property type="match status" value="1"/>
</dbReference>
<dbReference type="InterPro" id="IPR009097">
    <property type="entry name" value="Cyclic_Pdiesterase"/>
</dbReference>
<dbReference type="RefSeq" id="XP_017880101.1">
    <property type="nucleotide sequence ID" value="XM_018024612.2"/>
</dbReference>
<dbReference type="GO" id="GO:0003723">
    <property type="term" value="F:RNA binding"/>
    <property type="evidence" value="ECO:0007669"/>
    <property type="project" value="UniProtKB-UniRule"/>
</dbReference>
<feature type="domain" description="K Homology" evidence="2">
    <location>
        <begin position="61"/>
        <end position="129"/>
    </location>
</feature>
<dbReference type="GeneID" id="108624964"/>
<dbReference type="GO" id="GO:0006355">
    <property type="term" value="P:regulation of DNA-templated transcription"/>
    <property type="evidence" value="ECO:0007669"/>
    <property type="project" value="TreeGrafter"/>
</dbReference>
<dbReference type="Proteomes" id="UP000694925">
    <property type="component" value="Unplaced"/>
</dbReference>
<keyword evidence="1" id="KW-0694">RNA-binding</keyword>
<evidence type="ECO:0000259" key="2">
    <source>
        <dbReference type="SMART" id="SM00322"/>
    </source>
</evidence>
<dbReference type="GO" id="GO:0006307">
    <property type="term" value="P:DNA alkylation repair"/>
    <property type="evidence" value="ECO:0007669"/>
    <property type="project" value="InterPro"/>
</dbReference>
<dbReference type="SUPFAM" id="SSF54791">
    <property type="entry name" value="Eukaryotic type KH-domain (KH-domain type I)"/>
    <property type="match status" value="1"/>
</dbReference>
<dbReference type="KEGG" id="ccal:108624964"/>
<dbReference type="GO" id="GO:0005634">
    <property type="term" value="C:nucleus"/>
    <property type="evidence" value="ECO:0007669"/>
    <property type="project" value="TreeGrafter"/>
</dbReference>
<dbReference type="InterPro" id="IPR009210">
    <property type="entry name" value="ASCC1"/>
</dbReference>
<proteinExistence type="predicted"/>
<organism evidence="3 4">
    <name type="scientific">Ceratina calcarata</name>
    <dbReference type="NCBI Taxonomy" id="156304"/>
    <lineage>
        <taxon>Eukaryota</taxon>
        <taxon>Metazoa</taxon>
        <taxon>Ecdysozoa</taxon>
        <taxon>Arthropoda</taxon>
        <taxon>Hexapoda</taxon>
        <taxon>Insecta</taxon>
        <taxon>Pterygota</taxon>
        <taxon>Neoptera</taxon>
        <taxon>Endopterygota</taxon>
        <taxon>Hymenoptera</taxon>
        <taxon>Apocrita</taxon>
        <taxon>Aculeata</taxon>
        <taxon>Apoidea</taxon>
        <taxon>Anthophila</taxon>
        <taxon>Apidae</taxon>
        <taxon>Ceratina</taxon>
        <taxon>Zadontomerus</taxon>
    </lineage>
</organism>
<dbReference type="PANTHER" id="PTHR13360">
    <property type="entry name" value="ACTIVATING SIGNAL COINTEGRATOR 1 COMPLEX SUBUNIT 1"/>
    <property type="match status" value="1"/>
</dbReference>
<dbReference type="Pfam" id="PF00013">
    <property type="entry name" value="KH_1"/>
    <property type="match status" value="1"/>
</dbReference>
<reference evidence="4" key="1">
    <citation type="submission" date="2025-08" db="UniProtKB">
        <authorList>
            <consortium name="RefSeq"/>
        </authorList>
    </citation>
    <scope>IDENTIFICATION</scope>
    <source>
        <tissue evidence="4">Whole body</tissue>
    </source>
</reference>
<protein>
    <submittedName>
        <fullName evidence="4">Activating signal cointegrator 1 complex subunit 1 isoform X1</fullName>
    </submittedName>
</protein>
<evidence type="ECO:0000256" key="1">
    <source>
        <dbReference type="PROSITE-ProRule" id="PRU00117"/>
    </source>
</evidence>
<dbReference type="PROSITE" id="PS50084">
    <property type="entry name" value="KH_TYPE_1"/>
    <property type="match status" value="1"/>
</dbReference>
<dbReference type="InterPro" id="IPR047538">
    <property type="entry name" value="KH-I_ASCC1"/>
</dbReference>
<evidence type="ECO:0000313" key="3">
    <source>
        <dbReference type="Proteomes" id="UP000694925"/>
    </source>
</evidence>
<dbReference type="InterPro" id="IPR036612">
    <property type="entry name" value="KH_dom_type_1_sf"/>
</dbReference>
<dbReference type="SUPFAM" id="SSF55144">
    <property type="entry name" value="LigT-like"/>
    <property type="match status" value="1"/>
</dbReference>
<dbReference type="InterPro" id="IPR004088">
    <property type="entry name" value="KH_dom_type_1"/>
</dbReference>
<dbReference type="CDD" id="cd22419">
    <property type="entry name" value="KH-I_ASCC1"/>
    <property type="match status" value="1"/>
</dbReference>
<dbReference type="PIRSF" id="PIRSF027019">
    <property type="entry name" value="Euk_LigT"/>
    <property type="match status" value="1"/>
</dbReference>
<name>A0AAJ7IZ33_9HYME</name>
<keyword evidence="3" id="KW-1185">Reference proteome</keyword>
<dbReference type="PANTHER" id="PTHR13360:SF1">
    <property type="entry name" value="ACTIVATING SIGNAL COINTEGRATOR 1 COMPLEX SUBUNIT 1"/>
    <property type="match status" value="1"/>
</dbReference>
<dbReference type="InterPro" id="IPR004087">
    <property type="entry name" value="KH_dom"/>
</dbReference>